<dbReference type="KEGG" id="pcl:Pcal_1549"/>
<dbReference type="RefSeq" id="WP_011850225.1">
    <property type="nucleotide sequence ID" value="NC_009073.1"/>
</dbReference>
<evidence type="ECO:0000256" key="2">
    <source>
        <dbReference type="ARBA" id="ARBA00022679"/>
    </source>
</evidence>
<dbReference type="HOGENOM" id="CLU_052998_4_1_2"/>
<dbReference type="Proteomes" id="UP000001431">
    <property type="component" value="Chromosome"/>
</dbReference>
<dbReference type="GeneID" id="4908166"/>
<keyword evidence="7" id="KW-1185">Reference proteome</keyword>
<dbReference type="GO" id="GO:0000215">
    <property type="term" value="F:tRNA 2'-phosphotransferase activity"/>
    <property type="evidence" value="ECO:0007669"/>
    <property type="project" value="TreeGrafter"/>
</dbReference>
<dbReference type="AlphaFoldDB" id="A3MWF0"/>
<protein>
    <recommendedName>
        <fullName evidence="5">Probable RNA 2'-phosphotransferase</fullName>
        <ecNumber evidence="5">2.7.1.-</ecNumber>
    </recommendedName>
</protein>
<dbReference type="Gene3D" id="1.10.10.970">
    <property type="entry name" value="RNA 2'-phosphotransferase, Tpt1/KptA family, N-terminal domain"/>
    <property type="match status" value="1"/>
</dbReference>
<sequence length="216" mass="23763">MDVYRCRVCGEYVEEPRHCGVDAELVLDGKTRVKISKLLSLALRHSPSALGMSLDEGGWAPLDAVVAGLKKLGLPASAEAVEAVAQLDKKGRFELSNGRIRARYGHSVSVKVDYEVDTETRRLYHGTTRRSLEGIMKMGILPMNRLYVHLAVDFYTACETAARRQDPVVLEVDADCARAAGPIYKASPAIRLSKYIPPTCITGVYPCEKFYTATQA</sequence>
<dbReference type="SUPFAM" id="SSF56399">
    <property type="entry name" value="ADP-ribosylation"/>
    <property type="match status" value="1"/>
</dbReference>
<evidence type="ECO:0000256" key="5">
    <source>
        <dbReference type="HAMAP-Rule" id="MF_00299"/>
    </source>
</evidence>
<keyword evidence="3 5" id="KW-0520">NAD</keyword>
<dbReference type="STRING" id="410359.Pcal_1549"/>
<organism evidence="6 7">
    <name type="scientific">Pyrobaculum calidifontis (strain DSM 21063 / JCM 11548 / VA1)</name>
    <dbReference type="NCBI Taxonomy" id="410359"/>
    <lineage>
        <taxon>Archaea</taxon>
        <taxon>Thermoproteota</taxon>
        <taxon>Thermoprotei</taxon>
        <taxon>Thermoproteales</taxon>
        <taxon>Thermoproteaceae</taxon>
        <taxon>Pyrobaculum</taxon>
    </lineage>
</organism>
<evidence type="ECO:0000313" key="7">
    <source>
        <dbReference type="Proteomes" id="UP000001431"/>
    </source>
</evidence>
<accession>A3MWF0</accession>
<evidence type="ECO:0000256" key="4">
    <source>
        <dbReference type="ARBA" id="ARBA00025212"/>
    </source>
</evidence>
<dbReference type="GO" id="GO:0003950">
    <property type="term" value="F:NAD+ poly-ADP-ribosyltransferase activity"/>
    <property type="evidence" value="ECO:0007669"/>
    <property type="project" value="InterPro"/>
</dbReference>
<evidence type="ECO:0000256" key="1">
    <source>
        <dbReference type="ARBA" id="ARBA00009836"/>
    </source>
</evidence>
<keyword evidence="2 5" id="KW-0808">Transferase</keyword>
<evidence type="ECO:0000256" key="3">
    <source>
        <dbReference type="ARBA" id="ARBA00023027"/>
    </source>
</evidence>
<comment type="similarity">
    <text evidence="1 5">Belongs to the KptA/TPT1 family.</text>
</comment>
<dbReference type="EC" id="2.7.1.-" evidence="5"/>
<dbReference type="InterPro" id="IPR042080">
    <property type="entry name" value="RNA_2'-PTrans_N"/>
</dbReference>
<proteinExistence type="inferred from homology"/>
<dbReference type="PANTHER" id="PTHR12684">
    <property type="entry name" value="PUTATIVE PHOSPHOTRANSFERASE"/>
    <property type="match status" value="1"/>
</dbReference>
<dbReference type="InterPro" id="IPR042081">
    <property type="entry name" value="RNA_2'-PTrans_C"/>
</dbReference>
<dbReference type="PANTHER" id="PTHR12684:SF2">
    <property type="entry name" value="TRNA 2'-PHOSPHOTRANSFERASE 1"/>
    <property type="match status" value="1"/>
</dbReference>
<dbReference type="Gene3D" id="3.20.170.30">
    <property type="match status" value="1"/>
</dbReference>
<comment type="function">
    <text evidence="4 5">Removes the 2'-phosphate from RNA via an intermediate in which the phosphate is ADP-ribosylated by NAD followed by a presumed transesterification to release the RNA and generate ADP-ribose 1''-2''-cyclic phosphate (APPR&gt;P). May function as an ADP-ribosylase.</text>
</comment>
<dbReference type="InterPro" id="IPR022928">
    <property type="entry name" value="RNA_2'-PTrans_KptA"/>
</dbReference>
<name>A3MWF0_PYRCJ</name>
<dbReference type="GO" id="GO:0006388">
    <property type="term" value="P:tRNA splicing, via endonucleolytic cleavage and ligation"/>
    <property type="evidence" value="ECO:0007669"/>
    <property type="project" value="UniProtKB-UniRule"/>
</dbReference>
<evidence type="ECO:0000313" key="6">
    <source>
        <dbReference type="EMBL" id="ABO08967.1"/>
    </source>
</evidence>
<dbReference type="HAMAP" id="MF_00299">
    <property type="entry name" value="KptA"/>
    <property type="match status" value="1"/>
</dbReference>
<dbReference type="InterPro" id="IPR002745">
    <property type="entry name" value="Ptrans_KptA/Tpt1"/>
</dbReference>
<gene>
    <name evidence="5" type="primary">kptA</name>
    <name evidence="6" type="ordered locus">Pcal_1549</name>
</gene>
<dbReference type="EMBL" id="CP000561">
    <property type="protein sequence ID" value="ABO08967.1"/>
    <property type="molecule type" value="Genomic_DNA"/>
</dbReference>
<reference evidence="6" key="1">
    <citation type="submission" date="2007-02" db="EMBL/GenBank/DDBJ databases">
        <title>Complete sequence of Pyrobaculum calidifontis JCM 11548.</title>
        <authorList>
            <consortium name="US DOE Joint Genome Institute"/>
            <person name="Copeland A."/>
            <person name="Lucas S."/>
            <person name="Lapidus A."/>
            <person name="Barry K."/>
            <person name="Glavina del Rio T."/>
            <person name="Dalin E."/>
            <person name="Tice H."/>
            <person name="Pitluck S."/>
            <person name="Chain P."/>
            <person name="Malfatti S."/>
            <person name="Shin M."/>
            <person name="Vergez L."/>
            <person name="Schmutz J."/>
            <person name="Larimer F."/>
            <person name="Land M."/>
            <person name="Hauser L."/>
            <person name="Kyrpides N."/>
            <person name="Mikhailova N."/>
            <person name="Cozen A.E."/>
            <person name="Fitz-Gibbon S.T."/>
            <person name="House C.H."/>
            <person name="Saltikov C."/>
            <person name="Lowe T.M."/>
            <person name="Richardson P."/>
        </authorList>
    </citation>
    <scope>NUCLEOTIDE SEQUENCE [LARGE SCALE GENOMIC DNA]</scope>
    <source>
        <strain evidence="6">JCM 11548</strain>
    </source>
</reference>
<dbReference type="eggNOG" id="arCOG04063">
    <property type="taxonomic scope" value="Archaea"/>
</dbReference>
<dbReference type="Pfam" id="PF01885">
    <property type="entry name" value="PTS_2-RNA"/>
    <property type="match status" value="1"/>
</dbReference>